<comment type="caution">
    <text evidence="2">The sequence shown here is derived from an EMBL/GenBank/DDBJ whole genome shotgun (WGS) entry which is preliminary data.</text>
</comment>
<dbReference type="Proteomes" id="UP000054783">
    <property type="component" value="Unassembled WGS sequence"/>
</dbReference>
<name>A0A0V0URW4_9BILA</name>
<dbReference type="AlphaFoldDB" id="A0A0V0URW4"/>
<evidence type="ECO:0000313" key="3">
    <source>
        <dbReference type="Proteomes" id="UP000054783"/>
    </source>
</evidence>
<feature type="non-terminal residue" evidence="2">
    <location>
        <position position="38"/>
    </location>
</feature>
<gene>
    <name evidence="2" type="ORF">T12_1195</name>
</gene>
<accession>A0A0V0URW4</accession>
<organism evidence="2 3">
    <name type="scientific">Trichinella patagoniensis</name>
    <dbReference type="NCBI Taxonomy" id="990121"/>
    <lineage>
        <taxon>Eukaryota</taxon>
        <taxon>Metazoa</taxon>
        <taxon>Ecdysozoa</taxon>
        <taxon>Nematoda</taxon>
        <taxon>Enoplea</taxon>
        <taxon>Dorylaimia</taxon>
        <taxon>Trichinellida</taxon>
        <taxon>Trichinellidae</taxon>
        <taxon>Trichinella</taxon>
    </lineage>
</organism>
<sequence length="38" mass="4055">MMSTPTIAADVAGPDLVARPYKKRGRGPRTENAGTRPD</sequence>
<protein>
    <submittedName>
        <fullName evidence="2">Uncharacterized protein</fullName>
    </submittedName>
</protein>
<evidence type="ECO:0000256" key="1">
    <source>
        <dbReference type="SAM" id="MobiDB-lite"/>
    </source>
</evidence>
<evidence type="ECO:0000313" key="2">
    <source>
        <dbReference type="EMBL" id="KRX54052.1"/>
    </source>
</evidence>
<keyword evidence="3" id="KW-1185">Reference proteome</keyword>
<feature type="region of interest" description="Disordered" evidence="1">
    <location>
        <begin position="1"/>
        <end position="38"/>
    </location>
</feature>
<dbReference type="EMBL" id="JYDQ01006348">
    <property type="protein sequence ID" value="KRX54052.1"/>
    <property type="molecule type" value="Genomic_DNA"/>
</dbReference>
<reference evidence="2 3" key="1">
    <citation type="submission" date="2015-01" db="EMBL/GenBank/DDBJ databases">
        <title>Evolution of Trichinella species and genotypes.</title>
        <authorList>
            <person name="Korhonen P.K."/>
            <person name="Edoardo P."/>
            <person name="Giuseppe L.R."/>
            <person name="Gasser R.B."/>
        </authorList>
    </citation>
    <scope>NUCLEOTIDE SEQUENCE [LARGE SCALE GENOMIC DNA]</scope>
    <source>
        <strain evidence="2">ISS2496</strain>
    </source>
</reference>
<proteinExistence type="predicted"/>